<gene>
    <name evidence="2" type="ORF">RJ640_020140</name>
</gene>
<dbReference type="EMBL" id="JAVXUO010002513">
    <property type="protein sequence ID" value="KAK2972587.1"/>
    <property type="molecule type" value="Genomic_DNA"/>
</dbReference>
<reference evidence="2" key="1">
    <citation type="submission" date="2022-12" db="EMBL/GenBank/DDBJ databases">
        <title>Draft genome assemblies for two species of Escallonia (Escalloniales).</title>
        <authorList>
            <person name="Chanderbali A."/>
            <person name="Dervinis C."/>
            <person name="Anghel I."/>
            <person name="Soltis D."/>
            <person name="Soltis P."/>
            <person name="Zapata F."/>
        </authorList>
    </citation>
    <scope>NUCLEOTIDE SEQUENCE</scope>
    <source>
        <strain evidence="2">UCBG92.1500</strain>
        <tissue evidence="2">Leaf</tissue>
    </source>
</reference>
<dbReference type="InterPro" id="IPR050608">
    <property type="entry name" value="NmrA-type/Isoflavone_red_sf"/>
</dbReference>
<keyword evidence="3" id="KW-1185">Reference proteome</keyword>
<dbReference type="Gene3D" id="3.40.50.720">
    <property type="entry name" value="NAD(P)-binding Rossmann-like Domain"/>
    <property type="match status" value="1"/>
</dbReference>
<protein>
    <recommendedName>
        <fullName evidence="1">NmrA-like domain-containing protein</fullName>
    </recommendedName>
</protein>
<evidence type="ECO:0000313" key="3">
    <source>
        <dbReference type="Proteomes" id="UP001187471"/>
    </source>
</evidence>
<dbReference type="PANTHER" id="PTHR43349">
    <property type="entry name" value="PINORESINOL REDUCTASE-RELATED"/>
    <property type="match status" value="1"/>
</dbReference>
<sequence length="149" mass="16842">MKHGGLDEHEKIVSLLKEVDVVISVIAYTQVVDQLHIIEAINVAGNINGFLPSDFGCEEDMISVLPPFQAFLDKKKRIRRAIEAAEFPYTYHHKGVQSHKQLREQELLMEFPDCTLYHVQIDVKMINNFTKIKAQDVAALAIGLSAIQL</sequence>
<dbReference type="InterPro" id="IPR008030">
    <property type="entry name" value="NmrA-like"/>
</dbReference>
<proteinExistence type="predicted"/>
<dbReference type="PANTHER" id="PTHR43349:SF9">
    <property type="entry name" value="PHENYLCOUMARAN BENZYLIC ETHER REDUCTASE-LIKE PROTEIN"/>
    <property type="match status" value="1"/>
</dbReference>
<comment type="caution">
    <text evidence="2">The sequence shown here is derived from an EMBL/GenBank/DDBJ whole genome shotgun (WGS) entry which is preliminary data.</text>
</comment>
<dbReference type="Pfam" id="PF05368">
    <property type="entry name" value="NmrA"/>
    <property type="match status" value="1"/>
</dbReference>
<organism evidence="2 3">
    <name type="scientific">Escallonia rubra</name>
    <dbReference type="NCBI Taxonomy" id="112253"/>
    <lineage>
        <taxon>Eukaryota</taxon>
        <taxon>Viridiplantae</taxon>
        <taxon>Streptophyta</taxon>
        <taxon>Embryophyta</taxon>
        <taxon>Tracheophyta</taxon>
        <taxon>Spermatophyta</taxon>
        <taxon>Magnoliopsida</taxon>
        <taxon>eudicotyledons</taxon>
        <taxon>Gunneridae</taxon>
        <taxon>Pentapetalae</taxon>
        <taxon>asterids</taxon>
        <taxon>campanulids</taxon>
        <taxon>Escalloniales</taxon>
        <taxon>Escalloniaceae</taxon>
        <taxon>Escallonia</taxon>
    </lineage>
</organism>
<dbReference type="Proteomes" id="UP001187471">
    <property type="component" value="Unassembled WGS sequence"/>
</dbReference>
<name>A0AA88UEW6_9ASTE</name>
<evidence type="ECO:0000259" key="1">
    <source>
        <dbReference type="Pfam" id="PF05368"/>
    </source>
</evidence>
<dbReference type="AlphaFoldDB" id="A0AA88UEW6"/>
<feature type="domain" description="NmrA-like" evidence="1">
    <location>
        <begin position="3"/>
        <end position="92"/>
    </location>
</feature>
<evidence type="ECO:0000313" key="2">
    <source>
        <dbReference type="EMBL" id="KAK2972587.1"/>
    </source>
</evidence>
<accession>A0AA88UEW6</accession>